<dbReference type="SUPFAM" id="SSF53756">
    <property type="entry name" value="UDP-Glycosyltransferase/glycogen phosphorylase"/>
    <property type="match status" value="1"/>
</dbReference>
<reference evidence="2 3" key="1">
    <citation type="submission" date="2019-07" db="EMBL/GenBank/DDBJ databases">
        <title>Sphingomonas solaris sp. nov., isolated from a solar panel from Boston, Massachusetts.</title>
        <authorList>
            <person name="Tanner K."/>
            <person name="Pascual J."/>
            <person name="Mancuso C."/>
            <person name="Pereto J."/>
            <person name="Khalil A."/>
            <person name="Vilanova C."/>
        </authorList>
    </citation>
    <scope>NUCLEOTIDE SEQUENCE [LARGE SCALE GENOMIC DNA]</scope>
    <source>
        <strain evidence="2 3">R4DWN</strain>
    </source>
</reference>
<dbReference type="Proteomes" id="UP000318681">
    <property type="component" value="Unassembled WGS sequence"/>
</dbReference>
<accession>A0A558QX64</accession>
<sequence length="1012" mass="110695">MSEIIKSAPLIAPDHLASEADVENGYRLFLAREPEAPTIVTNLAGHPLLLVLTPLLVSDEAQSKLGLVDGELAVSEIMLEPLDPDLRDWVNAITRPGSVDDGTPVDRLTVIRRFLGDSLIRHTADALDPCHGRDIDALNAALAGMDDSVRLIGTSPFFDPLYYEDQRPAGMSLADPATHYVLHGERQGLKASTDFDAAAYAGFNPDVAASSLNRLMHYELCGRREQRRHRHWLADHPMPPIAATADAAGRPTILLLLHEASYTGAPILGWNLVQALSDRCNVVVVLRNGGALEGALREVASAFVAAPPPETTVDPHEMRRFAERLVEIYRPLYAIANSVESRPIAVALRQFDIPVVALVHEFWPGAASHVRLEFYSSCAALVFPARIVAESSFHAFRETRLQKWFILPQGPSAIPPFDRSLAPLPFGAPFDTGDEVPVPLEALLADGRRGEGTFTVIGLGAVEMRKGLDLFIAAATAMRAKHTNMAFRFIWIGTWEHAIGTPYAALLDEQVRRAGLGDHLHFYPAVDNLEPVYARADALFLSSRLDPLPNVVIDAAFRGIPVVCFDQASGAAELLAADPDTASLVVPHLDSGAAADRLVALARDAADRRSCGEAVQRLARRSFDMKAYAETLDRIGCDAARDLGHTETDRRLIEDVDALDTSLYFQLDRAALSPAIDPAALYLDRTRHINFASPPVFGVILRRPRPGFHPFIYATEAPGFPRDGSRDPLAHYIEQGMPAGRWSHPVLRLDQRHRAGLAPHVVGPGIAPATPPVALHGHFHYTDDIAEFMQALAANCLRADLFLTTTTDESADILRAATRDYGGGRVVVDVGPNIGRDIYAFLRVLKAHVRGRYEFVGHVHGKRSLHMRALDPAFGDQWRQFLWEHLLGPTCRAADLIVDAMRRDKTLGLVFPENGFLVGWERNVASPAALARRIGMRGPLPDYIEFGAGTMFWARTAALDALIEANLGEHEIPAEPLPTDGTILHALERMLPLICAEAGYTYATTHIPAIAR</sequence>
<dbReference type="InterPro" id="IPR007739">
    <property type="entry name" value="RgpF"/>
</dbReference>
<dbReference type="OrthoDB" id="9816424at2"/>
<dbReference type="Pfam" id="PF00534">
    <property type="entry name" value="Glycos_transf_1"/>
    <property type="match status" value="1"/>
</dbReference>
<dbReference type="EMBL" id="VNIM01000080">
    <property type="protein sequence ID" value="TVV71698.1"/>
    <property type="molecule type" value="Genomic_DNA"/>
</dbReference>
<dbReference type="InterPro" id="IPR001296">
    <property type="entry name" value="Glyco_trans_1"/>
</dbReference>
<dbReference type="Pfam" id="PF05045">
    <property type="entry name" value="RgpF"/>
    <property type="match status" value="1"/>
</dbReference>
<comment type="caution">
    <text evidence="2">The sequence shown here is derived from an EMBL/GenBank/DDBJ whole genome shotgun (WGS) entry which is preliminary data.</text>
</comment>
<name>A0A558QX64_9SPHN</name>
<feature type="domain" description="Glycosyl transferase family 1" evidence="1">
    <location>
        <begin position="450"/>
        <end position="615"/>
    </location>
</feature>
<gene>
    <name evidence="2" type="ORF">FOY91_16120</name>
</gene>
<dbReference type="RefSeq" id="WP_145154218.1">
    <property type="nucleotide sequence ID" value="NZ_VNIM01000080.1"/>
</dbReference>
<dbReference type="GO" id="GO:0016757">
    <property type="term" value="F:glycosyltransferase activity"/>
    <property type="evidence" value="ECO:0007669"/>
    <property type="project" value="TreeGrafter"/>
</dbReference>
<evidence type="ECO:0000259" key="1">
    <source>
        <dbReference type="Pfam" id="PF00534"/>
    </source>
</evidence>
<evidence type="ECO:0000313" key="3">
    <source>
        <dbReference type="Proteomes" id="UP000318681"/>
    </source>
</evidence>
<keyword evidence="3" id="KW-1185">Reference proteome</keyword>
<evidence type="ECO:0000313" key="2">
    <source>
        <dbReference type="EMBL" id="TVV71698.1"/>
    </source>
</evidence>
<proteinExistence type="predicted"/>
<organism evidence="2 3">
    <name type="scientific">Alterirhizorhabdus solaris</name>
    <dbReference type="NCBI Taxonomy" id="2529389"/>
    <lineage>
        <taxon>Bacteria</taxon>
        <taxon>Pseudomonadati</taxon>
        <taxon>Pseudomonadota</taxon>
        <taxon>Alphaproteobacteria</taxon>
        <taxon>Sphingomonadales</taxon>
        <taxon>Rhizorhabdaceae</taxon>
        <taxon>Alterirhizorhabdus</taxon>
    </lineage>
</organism>
<keyword evidence="2" id="KW-0808">Transferase</keyword>
<dbReference type="AlphaFoldDB" id="A0A558QX64"/>
<dbReference type="Gene3D" id="3.40.50.2000">
    <property type="entry name" value="Glycogen Phosphorylase B"/>
    <property type="match status" value="1"/>
</dbReference>
<dbReference type="PANTHER" id="PTHR12526">
    <property type="entry name" value="GLYCOSYLTRANSFERASE"/>
    <property type="match status" value="1"/>
</dbReference>
<protein>
    <submittedName>
        <fullName evidence="2">Glycosyltransferase</fullName>
    </submittedName>
</protein>
<dbReference type="PANTHER" id="PTHR12526:SF636">
    <property type="entry name" value="BLL3647 PROTEIN"/>
    <property type="match status" value="1"/>
</dbReference>